<evidence type="ECO:0000256" key="1">
    <source>
        <dbReference type="SAM" id="MobiDB-lite"/>
    </source>
</evidence>
<feature type="region of interest" description="Disordered" evidence="1">
    <location>
        <begin position="134"/>
        <end position="165"/>
    </location>
</feature>
<reference evidence="4" key="1">
    <citation type="submission" date="2016-06" db="UniProtKB">
        <authorList>
            <consortium name="WormBaseParasite"/>
        </authorList>
    </citation>
    <scope>IDENTIFICATION</scope>
</reference>
<dbReference type="EMBL" id="UZAJ01006228">
    <property type="protein sequence ID" value="VDO46789.1"/>
    <property type="molecule type" value="Genomic_DNA"/>
</dbReference>
<evidence type="ECO:0000313" key="4">
    <source>
        <dbReference type="WBParaSite" id="OFLC_0000651301-mRNA-1"/>
    </source>
</evidence>
<gene>
    <name evidence="2" type="ORF">OFLC_LOCUS6514</name>
</gene>
<dbReference type="STRING" id="387005.A0A183HGA2"/>
<dbReference type="WBParaSite" id="OFLC_0000651301-mRNA-1">
    <property type="protein sequence ID" value="OFLC_0000651301-mRNA-1"/>
    <property type="gene ID" value="OFLC_0000651301"/>
</dbReference>
<dbReference type="AlphaFoldDB" id="A0A183HGA2"/>
<keyword evidence="3" id="KW-1185">Reference proteome</keyword>
<feature type="compositionally biased region" description="Basic and acidic residues" evidence="1">
    <location>
        <begin position="145"/>
        <end position="165"/>
    </location>
</feature>
<sequence>MESLKDIDEMQEQFLTVTPQYVEEARNNTMIMQVKNEETEEKRIDESNLSMQAESFSAAAELQTTEQMRKKANGDESTVETAAKKMLMKQIKNEMQTFGRSNNIHKECNPEQDGSETKIAVQLYFDKIDEKSAGLNNTNNFNNKSGKDQKLEKQSDKTISDERNCEEISDERYGKEVHNSRNGRASSSAKQKGCELKLLKLNQRYGYRTFSTFKLSEQELLQREALYIYNGATFHWYPYKIVGNNPFRVASSEVLRDGEGKVIERFKYKYIVFHCAHYGNPRKRGHVNFFLFS</sequence>
<proteinExistence type="predicted"/>
<accession>A0A183HGA2</accession>
<protein>
    <submittedName>
        <fullName evidence="2 4">Uncharacterized protein</fullName>
    </submittedName>
</protein>
<dbReference type="Proteomes" id="UP000267606">
    <property type="component" value="Unassembled WGS sequence"/>
</dbReference>
<evidence type="ECO:0000313" key="2">
    <source>
        <dbReference type="EMBL" id="VDO46789.1"/>
    </source>
</evidence>
<organism evidence="4">
    <name type="scientific">Onchocerca flexuosa</name>
    <dbReference type="NCBI Taxonomy" id="387005"/>
    <lineage>
        <taxon>Eukaryota</taxon>
        <taxon>Metazoa</taxon>
        <taxon>Ecdysozoa</taxon>
        <taxon>Nematoda</taxon>
        <taxon>Chromadorea</taxon>
        <taxon>Rhabditida</taxon>
        <taxon>Spirurina</taxon>
        <taxon>Spiruromorpha</taxon>
        <taxon>Filarioidea</taxon>
        <taxon>Onchocercidae</taxon>
        <taxon>Onchocerca</taxon>
    </lineage>
</organism>
<name>A0A183HGA2_9BILA</name>
<reference evidence="2 3" key="2">
    <citation type="submission" date="2018-11" db="EMBL/GenBank/DDBJ databases">
        <authorList>
            <consortium name="Pathogen Informatics"/>
        </authorList>
    </citation>
    <scope>NUCLEOTIDE SEQUENCE [LARGE SCALE GENOMIC DNA]</scope>
</reference>
<evidence type="ECO:0000313" key="3">
    <source>
        <dbReference type="Proteomes" id="UP000267606"/>
    </source>
</evidence>